<dbReference type="PANTHER" id="PTHR36531">
    <property type="entry name" value="CRISPR-ASSOCIATED EXONUCLEASE CAS4"/>
    <property type="match status" value="1"/>
</dbReference>
<dbReference type="AlphaFoldDB" id="A0A2M7R7R5"/>
<accession>A0A2M7R7R5</accession>
<evidence type="ECO:0000313" key="2">
    <source>
        <dbReference type="EMBL" id="PIY89665.1"/>
    </source>
</evidence>
<evidence type="ECO:0000259" key="1">
    <source>
        <dbReference type="Pfam" id="PF01930"/>
    </source>
</evidence>
<sequence length="255" mass="30400">MLLDCWIASLCWNVEMSKRYIPTFQPSNLPTTLLKELIDKFYLDQQRDKEQTRFYITDAGKCPRQIFFKFKNVPRKKMDPRILRIYEKGEYLHRNIFNILYRLKIGVTTEVPIPAQEIVGGRADAILCINNENYVLDIKSINSMVFRNLTEPKEENVYQLQLYLHYFNIKKGILLYIDKDQQNIKEFFVNYDEKLAGTLINDFNELKKRVETNIVPNRIPEYPQNWQCQYCQFQEVCGMTGEGEVSWEKFKEKMG</sequence>
<dbReference type="InterPro" id="IPR022765">
    <property type="entry name" value="Dna2/Cas4_DUF83"/>
</dbReference>
<proteinExistence type="predicted"/>
<comment type="caution">
    <text evidence="2">The sequence shown here is derived from an EMBL/GenBank/DDBJ whole genome shotgun (WGS) entry which is preliminary data.</text>
</comment>
<dbReference type="Gene3D" id="3.90.320.10">
    <property type="match status" value="1"/>
</dbReference>
<dbReference type="EMBL" id="PFLW01000007">
    <property type="protein sequence ID" value="PIY89665.1"/>
    <property type="molecule type" value="Genomic_DNA"/>
</dbReference>
<dbReference type="Proteomes" id="UP000230767">
    <property type="component" value="Unassembled WGS sequence"/>
</dbReference>
<dbReference type="Pfam" id="PF01930">
    <property type="entry name" value="Cas_Cas4"/>
    <property type="match status" value="1"/>
</dbReference>
<organism evidence="2 3">
    <name type="scientific">Candidatus Nealsonbacteria bacterium CG_4_10_14_0_8_um_filter_37_14</name>
    <dbReference type="NCBI Taxonomy" id="1974684"/>
    <lineage>
        <taxon>Bacteria</taxon>
        <taxon>Candidatus Nealsoniibacteriota</taxon>
    </lineage>
</organism>
<feature type="domain" description="DUF83" evidence="1">
    <location>
        <begin position="62"/>
        <end position="237"/>
    </location>
</feature>
<dbReference type="PANTHER" id="PTHR36531:SF2">
    <property type="entry name" value="CRISPR-ASSOCIATED EXONUCLEASE CAS4"/>
    <property type="match status" value="1"/>
</dbReference>
<evidence type="ECO:0000313" key="3">
    <source>
        <dbReference type="Proteomes" id="UP000230767"/>
    </source>
</evidence>
<gene>
    <name evidence="2" type="ORF">COY73_00265</name>
</gene>
<reference evidence="3" key="1">
    <citation type="submission" date="2017-09" db="EMBL/GenBank/DDBJ databases">
        <title>Depth-based differentiation of microbial function through sediment-hosted aquifers and enrichment of novel symbionts in the deep terrestrial subsurface.</title>
        <authorList>
            <person name="Probst A.J."/>
            <person name="Ladd B."/>
            <person name="Jarett J.K."/>
            <person name="Geller-Mcgrath D.E."/>
            <person name="Sieber C.M.K."/>
            <person name="Emerson J.B."/>
            <person name="Anantharaman K."/>
            <person name="Thomas B.C."/>
            <person name="Malmstrom R."/>
            <person name="Stieglmeier M."/>
            <person name="Klingl A."/>
            <person name="Woyke T."/>
            <person name="Ryan C.M."/>
            <person name="Banfield J.F."/>
        </authorList>
    </citation>
    <scope>NUCLEOTIDE SEQUENCE [LARGE SCALE GENOMIC DNA]</scope>
</reference>
<name>A0A2M7R7R5_9BACT</name>
<protein>
    <recommendedName>
        <fullName evidence="1">DUF83 domain-containing protein</fullName>
    </recommendedName>
</protein>
<dbReference type="InterPro" id="IPR011604">
    <property type="entry name" value="PDDEXK-like_dom_sf"/>
</dbReference>
<dbReference type="InterPro" id="IPR051827">
    <property type="entry name" value="Cas4_exonuclease"/>
</dbReference>